<dbReference type="SUPFAM" id="SSF82171">
    <property type="entry name" value="DPP6 N-terminal domain-like"/>
    <property type="match status" value="1"/>
</dbReference>
<dbReference type="InterPro" id="IPR001680">
    <property type="entry name" value="WD40_rpt"/>
</dbReference>
<name>A0A9J7DD43_MUSDO</name>
<dbReference type="FunFam" id="1.10.287.1490:FF:000014">
    <property type="entry name" value="AGAP008095-PA"/>
    <property type="match status" value="1"/>
</dbReference>
<feature type="repeat" description="WD" evidence="1">
    <location>
        <begin position="516"/>
        <end position="557"/>
    </location>
</feature>
<organism evidence="4 5">
    <name type="scientific">Musca domestica</name>
    <name type="common">House fly</name>
    <dbReference type="NCBI Taxonomy" id="7370"/>
    <lineage>
        <taxon>Eukaryota</taxon>
        <taxon>Metazoa</taxon>
        <taxon>Ecdysozoa</taxon>
        <taxon>Arthropoda</taxon>
        <taxon>Hexapoda</taxon>
        <taxon>Insecta</taxon>
        <taxon>Pterygota</taxon>
        <taxon>Neoptera</taxon>
        <taxon>Endopterygota</taxon>
        <taxon>Diptera</taxon>
        <taxon>Brachycera</taxon>
        <taxon>Muscomorpha</taxon>
        <taxon>Muscoidea</taxon>
        <taxon>Muscidae</taxon>
        <taxon>Musca</taxon>
    </lineage>
</organism>
<dbReference type="GeneID" id="101893671"/>
<gene>
    <name evidence="5" type="primary">LOC101893671</name>
</gene>
<feature type="repeat" description="WD" evidence="1">
    <location>
        <begin position="393"/>
        <end position="434"/>
    </location>
</feature>
<feature type="compositionally biased region" description="Polar residues" evidence="3">
    <location>
        <begin position="1"/>
        <end position="15"/>
    </location>
</feature>
<dbReference type="SMART" id="SM00320">
    <property type="entry name" value="WD40"/>
    <property type="match status" value="3"/>
</dbReference>
<dbReference type="Pfam" id="PF00400">
    <property type="entry name" value="WD40"/>
    <property type="match status" value="2"/>
</dbReference>
<feature type="compositionally biased region" description="Polar residues" evidence="3">
    <location>
        <begin position="1190"/>
        <end position="1199"/>
    </location>
</feature>
<evidence type="ECO:0000313" key="5">
    <source>
        <dbReference type="RefSeq" id="XP_019890319.1"/>
    </source>
</evidence>
<keyword evidence="5" id="KW-0966">Cell projection</keyword>
<dbReference type="InterPro" id="IPR052993">
    <property type="entry name" value="CFA-57"/>
</dbReference>
<evidence type="ECO:0000256" key="1">
    <source>
        <dbReference type="PROSITE-ProRule" id="PRU00221"/>
    </source>
</evidence>
<accession>A0A9J7DD43</accession>
<dbReference type="OrthoDB" id="10251741at2759"/>
<evidence type="ECO:0000256" key="2">
    <source>
        <dbReference type="SAM" id="Coils"/>
    </source>
</evidence>
<dbReference type="Gene3D" id="1.10.287.1490">
    <property type="match status" value="1"/>
</dbReference>
<feature type="coiled-coil region" evidence="2">
    <location>
        <begin position="1112"/>
        <end position="1162"/>
    </location>
</feature>
<dbReference type="PROSITE" id="PS50082">
    <property type="entry name" value="WD_REPEATS_2"/>
    <property type="match status" value="2"/>
</dbReference>
<feature type="region of interest" description="Disordered" evidence="3">
    <location>
        <begin position="1"/>
        <end position="21"/>
    </location>
</feature>
<dbReference type="CTD" id="37582"/>
<dbReference type="PANTHER" id="PTHR32215:SF0">
    <property type="entry name" value="CILIA- AND FLAGELLA-ASSOCIATED PROTEIN 57"/>
    <property type="match status" value="1"/>
</dbReference>
<reference evidence="5" key="1">
    <citation type="submission" date="2025-08" db="UniProtKB">
        <authorList>
            <consortium name="RefSeq"/>
        </authorList>
    </citation>
    <scope>IDENTIFICATION</scope>
    <source>
        <strain evidence="5">Aabys</strain>
        <tissue evidence="5">Whole body</tissue>
    </source>
</reference>
<evidence type="ECO:0000256" key="3">
    <source>
        <dbReference type="SAM" id="MobiDB-lite"/>
    </source>
</evidence>
<dbReference type="InterPro" id="IPR015943">
    <property type="entry name" value="WD40/YVTN_repeat-like_dom_sf"/>
</dbReference>
<keyword evidence="2" id="KW-0175">Coiled coil</keyword>
<feature type="region of interest" description="Disordered" evidence="3">
    <location>
        <begin position="1173"/>
        <end position="1206"/>
    </location>
</feature>
<keyword evidence="5" id="KW-0282">Flagellum</keyword>
<dbReference type="SUPFAM" id="SSF50978">
    <property type="entry name" value="WD40 repeat-like"/>
    <property type="match status" value="1"/>
</dbReference>
<dbReference type="PANTHER" id="PTHR32215">
    <property type="entry name" value="CILIA- AND FLAGELLA-ASSOCIATED PROTEIN 57"/>
    <property type="match status" value="1"/>
</dbReference>
<dbReference type="RefSeq" id="XP_019890319.1">
    <property type="nucleotide sequence ID" value="XM_020034760.2"/>
</dbReference>
<proteinExistence type="predicted"/>
<dbReference type="PROSITE" id="PS50294">
    <property type="entry name" value="WD_REPEATS_REGION"/>
    <property type="match status" value="1"/>
</dbReference>
<dbReference type="InterPro" id="IPR036322">
    <property type="entry name" value="WD40_repeat_dom_sf"/>
</dbReference>
<dbReference type="Gene3D" id="2.130.10.10">
    <property type="entry name" value="YVTN repeat-like/Quinoprotein amine dehydrogenase"/>
    <property type="match status" value="2"/>
</dbReference>
<evidence type="ECO:0000313" key="4">
    <source>
        <dbReference type="Proteomes" id="UP001652621"/>
    </source>
</evidence>
<dbReference type="Proteomes" id="UP001652621">
    <property type="component" value="Unplaced"/>
</dbReference>
<protein>
    <submittedName>
        <fullName evidence="5">Cilia- and flagella-associated protein 57</fullName>
    </submittedName>
</protein>
<dbReference type="AlphaFoldDB" id="A0A9J7DD43"/>
<keyword evidence="1" id="KW-0853">WD repeat</keyword>
<keyword evidence="4" id="KW-1185">Reference proteome</keyword>
<sequence>MSLAEDNQITDSSNVLPPPSINTVGLRPKHIYGLRTNVVGNIHFNLQQEVVYPVEGVLAFHDFVENKQRFLRLPEDTIPLIIQISPHRKLLAILEQAKSKPGNGKTNGSKTISIYDLQTLKKRRTLELPNGSKHADITQILFTGDSKGLALLTQGPDEMIYMILMDKLGTVYEGRACPTNGRFTAECLACNPQDTSLLAVGGNNLLTLQTKSDKGFNITNNLKSNFLSSSMAFLAMDLLMVGTSSDELILVENGEYKLRQKASEAEIFDLLMDQEAFDREQEQRVPTTTNANSKLYDSRVVCMTAFAKGFAFAIFNRVYVFERVSKFKFERKTILTIPITIYAEHLYQITNLAVDSRQETVIVTAQHSQIYVGILIVPETLKAKHLQFQPLGALIHIDDIVDISLCSWKPIIMTASRDQTVRIWNYETEKVELVRKFQVDVNIVELNSTGLIAAIGFSDQLRVTQIFMEELNIVKTYNFPRCKDVKYSNYGHLMAAAYNSSIAITSVYNLEILITLKGHNGTVLSVAWTKNDKYLISGGNEGAIYQWDVDNGTRLQEIVQKGTEYVSVCSTFNDPLSIFAVTNSGMLREFQNSEIVREVNITASSKCRLTDVCLARSDTIMFVANEMGDLVNVQLPFLDAGGGTCTNFRFFITAVNKLRFSYDGTLLMTVSKAGTLAIWALENIEGKVASMDQDLLKSQEVLIPRAILAEKNEQIVNLETRLKQQAEEFQYQLSQNEIFDGQQMAEVHRTYCQALEDLKRVNNEAEERHRGEMNQITFQINEMKEEHKKQLDNLATQYSERMLIEYQKFTNLRENMLELRESYENKLKKSAGTLQDTVESLENDYKKQLDERRELIRELMKEMEEKKSQFNDYCKQAEEENEQQLTETIKEYEIKLLHEREATELWRGKAGVLQKKYESLTKDVDNLLEEVETLKEQHTKSQKNIAKLNRTIEDLQKDIADRDYAINNKEKRIQDLLHKNQELDKYKQVLNHKIAELKAQIEPREFQINDKRKHILELENELAGLNQNNSQLELQLKELKDKYLSTVAELKVERHRARAGRECVQNLCSEIYHVAGLMNTPDKLKTAVRELFQRHASDDELKRFISLDANVRDEFQRQRNQIERVLKIYSKREEDKTQKRKYDKLFKENVILLEEIDKMREENRILRGRLKREMSTKKPKNQRLAAANGRQKSAPTRSSEIGEALKDYSDLENGAVGGALSEN</sequence>
<dbReference type="KEGG" id="mde:101893671"/>
<feature type="coiled-coil region" evidence="2">
    <location>
        <begin position="806"/>
        <end position="1049"/>
    </location>
</feature>
<feature type="coiled-coil region" evidence="2">
    <location>
        <begin position="708"/>
        <end position="775"/>
    </location>
</feature>
<keyword evidence="5" id="KW-0969">Cilium</keyword>
<dbReference type="VEuPathDB" id="VectorBase:MDOMA2_007532"/>